<feature type="transmembrane region" description="Helical" evidence="9">
    <location>
        <begin position="69"/>
        <end position="91"/>
    </location>
</feature>
<dbReference type="Proteomes" id="UP000028725">
    <property type="component" value="Unassembled WGS sequence"/>
</dbReference>
<comment type="catalytic activity">
    <reaction evidence="9">
        <text>Release of signal peptides from bacterial membrane prolipoproteins. Hydrolyzes -Xaa-Yaa-Zaa-|-(S,diacylglyceryl)Cys-, in which Xaa is hydrophobic (preferably Leu), and Yaa (Ala or Ser) and Zaa (Gly or Ala) have small, neutral side chains.</text>
        <dbReference type="EC" id="3.4.23.36"/>
    </reaction>
</comment>
<dbReference type="InterPro" id="IPR001872">
    <property type="entry name" value="Peptidase_A8"/>
</dbReference>
<proteinExistence type="inferred from homology"/>
<feature type="active site" evidence="9">
    <location>
        <position position="145"/>
    </location>
</feature>
<keyword evidence="12" id="KW-1185">Reference proteome</keyword>
<comment type="similarity">
    <text evidence="1 9 10">Belongs to the peptidase A8 family.</text>
</comment>
<evidence type="ECO:0000256" key="2">
    <source>
        <dbReference type="ARBA" id="ARBA00022475"/>
    </source>
</evidence>
<evidence type="ECO:0000256" key="8">
    <source>
        <dbReference type="ARBA" id="ARBA00023136"/>
    </source>
</evidence>
<evidence type="ECO:0000313" key="11">
    <source>
        <dbReference type="EMBL" id="KFE70716.1"/>
    </source>
</evidence>
<dbReference type="PATRIC" id="fig|394096.3.peg.2233"/>
<evidence type="ECO:0000256" key="10">
    <source>
        <dbReference type="RuleBase" id="RU004181"/>
    </source>
</evidence>
<dbReference type="PRINTS" id="PR00781">
    <property type="entry name" value="LIPOSIGPTASE"/>
</dbReference>
<dbReference type="NCBIfam" id="TIGR00077">
    <property type="entry name" value="lspA"/>
    <property type="match status" value="1"/>
</dbReference>
<evidence type="ECO:0000256" key="7">
    <source>
        <dbReference type="ARBA" id="ARBA00022989"/>
    </source>
</evidence>
<sequence length="178" mass="18557">MESISRGYRLTLISLVLAGTVGCDQASKQMALSHLRDEPAQSFLGGILRLVFAENPGAFLSLGGRLPPALRFGLLTIGVGLILLLGLLYLVKSQQLGRLQVVALALGVGGGASNWFDRLVNDGRVVDFMVLGIGPVRTGVFNVADIAIVLGFGLLLLSTRRGNTHGDHPGGTGLGAKA</sequence>
<keyword evidence="7 9" id="KW-1133">Transmembrane helix</keyword>
<evidence type="ECO:0000313" key="12">
    <source>
        <dbReference type="Proteomes" id="UP000028725"/>
    </source>
</evidence>
<dbReference type="HAMAP" id="MF_00161">
    <property type="entry name" value="LspA"/>
    <property type="match status" value="1"/>
</dbReference>
<keyword evidence="11" id="KW-0449">Lipoprotein</keyword>
<dbReference type="RefSeq" id="WP_044185960.1">
    <property type="nucleotide sequence ID" value="NZ_JMCB01000003.1"/>
</dbReference>
<comment type="caution">
    <text evidence="11">The sequence shown here is derived from an EMBL/GenBank/DDBJ whole genome shotgun (WGS) entry which is preliminary data.</text>
</comment>
<dbReference type="STRING" id="394096.DB31_5758"/>
<protein>
    <recommendedName>
        <fullName evidence="9">Lipoprotein signal peptidase</fullName>
        <ecNumber evidence="9">3.4.23.36</ecNumber>
    </recommendedName>
    <alternativeName>
        <fullName evidence="9">Prolipoprotein signal peptidase</fullName>
    </alternativeName>
    <alternativeName>
        <fullName evidence="9">Signal peptidase II</fullName>
        <shortName evidence="9">SPase II</shortName>
    </alternativeName>
</protein>
<reference evidence="11 12" key="1">
    <citation type="submission" date="2014-04" db="EMBL/GenBank/DDBJ databases">
        <title>Genome assembly of Hyalangium minutum DSM 14724.</title>
        <authorList>
            <person name="Sharma G."/>
            <person name="Subramanian S."/>
        </authorList>
    </citation>
    <scope>NUCLEOTIDE SEQUENCE [LARGE SCALE GENOMIC DNA]</scope>
    <source>
        <strain evidence="11 12">DSM 14724</strain>
    </source>
</reference>
<dbReference type="Pfam" id="PF01252">
    <property type="entry name" value="Peptidase_A8"/>
    <property type="match status" value="1"/>
</dbReference>
<dbReference type="EMBL" id="JMCB01000003">
    <property type="protein sequence ID" value="KFE70716.1"/>
    <property type="molecule type" value="Genomic_DNA"/>
</dbReference>
<dbReference type="EC" id="3.4.23.36" evidence="9"/>
<keyword evidence="4 9" id="KW-0812">Transmembrane</keyword>
<dbReference type="AlphaFoldDB" id="A0A085WSQ3"/>
<feature type="transmembrane region" description="Helical" evidence="9">
    <location>
        <begin position="136"/>
        <end position="157"/>
    </location>
</feature>
<evidence type="ECO:0000256" key="9">
    <source>
        <dbReference type="HAMAP-Rule" id="MF_00161"/>
    </source>
</evidence>
<evidence type="ECO:0000256" key="4">
    <source>
        <dbReference type="ARBA" id="ARBA00022692"/>
    </source>
</evidence>
<comment type="pathway">
    <text evidence="9">Protein modification; lipoprotein biosynthesis (signal peptide cleavage).</text>
</comment>
<feature type="transmembrane region" description="Helical" evidence="9">
    <location>
        <begin position="98"/>
        <end position="116"/>
    </location>
</feature>
<keyword evidence="3 9" id="KW-0645">Protease</keyword>
<dbReference type="PROSITE" id="PS51257">
    <property type="entry name" value="PROKAR_LIPOPROTEIN"/>
    <property type="match status" value="1"/>
</dbReference>
<feature type="active site" evidence="9">
    <location>
        <position position="127"/>
    </location>
</feature>
<evidence type="ECO:0000256" key="5">
    <source>
        <dbReference type="ARBA" id="ARBA00022750"/>
    </source>
</evidence>
<keyword evidence="8 9" id="KW-0472">Membrane</keyword>
<dbReference type="GO" id="GO:0005886">
    <property type="term" value="C:plasma membrane"/>
    <property type="evidence" value="ECO:0007669"/>
    <property type="project" value="UniProtKB-SubCell"/>
</dbReference>
<keyword evidence="5 9" id="KW-0064">Aspartyl protease</keyword>
<keyword evidence="2 9" id="KW-1003">Cell membrane</keyword>
<organism evidence="11 12">
    <name type="scientific">Hyalangium minutum</name>
    <dbReference type="NCBI Taxonomy" id="394096"/>
    <lineage>
        <taxon>Bacteria</taxon>
        <taxon>Pseudomonadati</taxon>
        <taxon>Myxococcota</taxon>
        <taxon>Myxococcia</taxon>
        <taxon>Myxococcales</taxon>
        <taxon>Cystobacterineae</taxon>
        <taxon>Archangiaceae</taxon>
        <taxon>Hyalangium</taxon>
    </lineage>
</organism>
<accession>A0A085WSQ3</accession>
<comment type="caution">
    <text evidence="9">Lacks conserved residue(s) required for the propagation of feature annotation.</text>
</comment>
<dbReference type="UniPathway" id="UPA00665"/>
<gene>
    <name evidence="9" type="primary">lspA</name>
    <name evidence="11" type="ORF">DB31_5758</name>
</gene>
<dbReference type="GO" id="GO:0006508">
    <property type="term" value="P:proteolysis"/>
    <property type="evidence" value="ECO:0007669"/>
    <property type="project" value="UniProtKB-KW"/>
</dbReference>
<dbReference type="PANTHER" id="PTHR33695:SF1">
    <property type="entry name" value="LIPOPROTEIN SIGNAL PEPTIDASE"/>
    <property type="match status" value="1"/>
</dbReference>
<evidence type="ECO:0000256" key="3">
    <source>
        <dbReference type="ARBA" id="ARBA00022670"/>
    </source>
</evidence>
<dbReference type="GO" id="GO:0004190">
    <property type="term" value="F:aspartic-type endopeptidase activity"/>
    <property type="evidence" value="ECO:0007669"/>
    <property type="project" value="UniProtKB-UniRule"/>
</dbReference>
<comment type="subcellular location">
    <subcellularLocation>
        <location evidence="9">Cell membrane</location>
        <topology evidence="9">Multi-pass membrane protein</topology>
    </subcellularLocation>
</comment>
<dbReference type="OrthoDB" id="9810259at2"/>
<comment type="function">
    <text evidence="9">This protein specifically catalyzes the removal of signal peptides from prolipoproteins.</text>
</comment>
<dbReference type="PANTHER" id="PTHR33695">
    <property type="entry name" value="LIPOPROTEIN SIGNAL PEPTIDASE"/>
    <property type="match status" value="1"/>
</dbReference>
<evidence type="ECO:0000256" key="6">
    <source>
        <dbReference type="ARBA" id="ARBA00022801"/>
    </source>
</evidence>
<keyword evidence="6 9" id="KW-0378">Hydrolase</keyword>
<name>A0A085WSQ3_9BACT</name>
<evidence type="ECO:0000256" key="1">
    <source>
        <dbReference type="ARBA" id="ARBA00006139"/>
    </source>
</evidence>